<proteinExistence type="predicted"/>
<name>A0ABD2MIY5_9CUCU</name>
<comment type="caution">
    <text evidence="1">The sequence shown here is derived from an EMBL/GenBank/DDBJ whole genome shotgun (WGS) entry which is preliminary data.</text>
</comment>
<dbReference type="AlphaFoldDB" id="A0ABD2MIY5"/>
<accession>A0ABD2MIY5</accession>
<protein>
    <submittedName>
        <fullName evidence="1">Uncharacterized protein</fullName>
    </submittedName>
</protein>
<evidence type="ECO:0000313" key="2">
    <source>
        <dbReference type="Proteomes" id="UP001516400"/>
    </source>
</evidence>
<dbReference type="Proteomes" id="UP001516400">
    <property type="component" value="Unassembled WGS sequence"/>
</dbReference>
<keyword evidence="2" id="KW-1185">Reference proteome</keyword>
<organism evidence="1 2">
    <name type="scientific">Cryptolaemus montrouzieri</name>
    <dbReference type="NCBI Taxonomy" id="559131"/>
    <lineage>
        <taxon>Eukaryota</taxon>
        <taxon>Metazoa</taxon>
        <taxon>Ecdysozoa</taxon>
        <taxon>Arthropoda</taxon>
        <taxon>Hexapoda</taxon>
        <taxon>Insecta</taxon>
        <taxon>Pterygota</taxon>
        <taxon>Neoptera</taxon>
        <taxon>Endopterygota</taxon>
        <taxon>Coleoptera</taxon>
        <taxon>Polyphaga</taxon>
        <taxon>Cucujiformia</taxon>
        <taxon>Coccinelloidea</taxon>
        <taxon>Coccinellidae</taxon>
        <taxon>Scymninae</taxon>
        <taxon>Scymnini</taxon>
        <taxon>Cryptolaemus</taxon>
    </lineage>
</organism>
<dbReference type="EMBL" id="JABFTP020000001">
    <property type="protein sequence ID" value="KAL3266309.1"/>
    <property type="molecule type" value="Genomic_DNA"/>
</dbReference>
<evidence type="ECO:0000313" key="1">
    <source>
        <dbReference type="EMBL" id="KAL3266309.1"/>
    </source>
</evidence>
<gene>
    <name evidence="1" type="ORF">HHI36_010487</name>
</gene>
<reference evidence="1 2" key="1">
    <citation type="journal article" date="2021" name="BMC Biol.">
        <title>Horizontally acquired antibacterial genes associated with adaptive radiation of ladybird beetles.</title>
        <authorList>
            <person name="Li H.S."/>
            <person name="Tang X.F."/>
            <person name="Huang Y.H."/>
            <person name="Xu Z.Y."/>
            <person name="Chen M.L."/>
            <person name="Du X.Y."/>
            <person name="Qiu B.Y."/>
            <person name="Chen P.T."/>
            <person name="Zhang W."/>
            <person name="Slipinski A."/>
            <person name="Escalona H.E."/>
            <person name="Waterhouse R.M."/>
            <person name="Zwick A."/>
            <person name="Pang H."/>
        </authorList>
    </citation>
    <scope>NUCLEOTIDE SEQUENCE [LARGE SCALE GENOMIC DNA]</scope>
    <source>
        <strain evidence="1">SYSU2018</strain>
    </source>
</reference>
<sequence>MHEIITADILILDINVILKVILQLFNNIWIEVKFSKDWKEGVIDKFTEKDDGSRWTMTISNFSCRLFSSFIIGEQYRFRPGYFFTDNIHTIRIALAYSYVDLFYSYC</sequence>